<reference evidence="2 4" key="1">
    <citation type="journal article" date="2016" name="Front. Microbiol.">
        <title>Genome Sequence of the Piezophilic, Mesophilic Sulfate-Reducing Bacterium Desulfovibrio indicus J2T.</title>
        <authorList>
            <person name="Cao J."/>
            <person name="Maignien L."/>
            <person name="Shao Z."/>
            <person name="Alain K."/>
            <person name="Jebbar M."/>
        </authorList>
    </citation>
    <scope>NUCLEOTIDE SEQUENCE [LARGE SCALE GENOMIC DNA]</scope>
    <source>
        <strain evidence="2 4">J2</strain>
    </source>
</reference>
<sequence length="146" mass="16704">MRTLYTALFLILALALAAPAAQAADIEPPSGWKQEGPEAHAERFLDLMVQGQLDNAFNALLGNAKTDAMDKLKFEIYSEYKKNGKPLGYEQVLKQHAGKTVLRLRYILLFPNLPKTFDIYYYNPDGRGWKLRTFSYVKDIKQLFKD</sequence>
<dbReference type="EMBL" id="SOBK01000013">
    <property type="protein sequence ID" value="TDT86453.1"/>
    <property type="molecule type" value="Genomic_DNA"/>
</dbReference>
<evidence type="ECO:0000313" key="3">
    <source>
        <dbReference type="EMBL" id="TDT86453.1"/>
    </source>
</evidence>
<dbReference type="Proteomes" id="UP000055611">
    <property type="component" value="Chromosome"/>
</dbReference>
<dbReference type="OrthoDB" id="5465227at2"/>
<evidence type="ECO:0008006" key="6">
    <source>
        <dbReference type="Google" id="ProtNLM"/>
    </source>
</evidence>
<evidence type="ECO:0000313" key="4">
    <source>
        <dbReference type="Proteomes" id="UP000055611"/>
    </source>
</evidence>
<evidence type="ECO:0000313" key="2">
    <source>
        <dbReference type="EMBL" id="AMK09600.1"/>
    </source>
</evidence>
<dbReference type="RefSeq" id="WP_066798862.1">
    <property type="nucleotide sequence ID" value="NZ_CP014206.1"/>
</dbReference>
<protein>
    <recommendedName>
        <fullName evidence="6">DUF3887 domain-containing protein</fullName>
    </recommendedName>
</protein>
<keyword evidence="4" id="KW-1185">Reference proteome</keyword>
<accession>A0A140D8T3</accession>
<organism evidence="3 5">
    <name type="scientific">Pseudodesulfovibrio indicus</name>
    <dbReference type="NCBI Taxonomy" id="1716143"/>
    <lineage>
        <taxon>Bacteria</taxon>
        <taxon>Pseudomonadati</taxon>
        <taxon>Thermodesulfobacteriota</taxon>
        <taxon>Desulfovibrionia</taxon>
        <taxon>Desulfovibrionales</taxon>
        <taxon>Desulfovibrionaceae</taxon>
    </lineage>
</organism>
<dbReference type="Proteomes" id="UP000295506">
    <property type="component" value="Unassembled WGS sequence"/>
</dbReference>
<evidence type="ECO:0000313" key="5">
    <source>
        <dbReference type="Proteomes" id="UP000295506"/>
    </source>
</evidence>
<feature type="chain" id="PRO_5044548691" description="DUF3887 domain-containing protein" evidence="1">
    <location>
        <begin position="24"/>
        <end position="146"/>
    </location>
</feature>
<dbReference type="EMBL" id="CP014206">
    <property type="protein sequence ID" value="AMK09600.1"/>
    <property type="molecule type" value="Genomic_DNA"/>
</dbReference>
<proteinExistence type="predicted"/>
<name>A0A140D8T3_9BACT</name>
<gene>
    <name evidence="2" type="ORF">AWY79_00005</name>
    <name evidence="3" type="ORF">EDC59_113129</name>
</gene>
<feature type="signal peptide" evidence="1">
    <location>
        <begin position="1"/>
        <end position="23"/>
    </location>
</feature>
<dbReference type="AlphaFoldDB" id="A0A140D8T3"/>
<reference evidence="3 5" key="2">
    <citation type="submission" date="2019-03" db="EMBL/GenBank/DDBJ databases">
        <title>Genomic Encyclopedia of Type Strains, Phase IV (KMG-IV): sequencing the most valuable type-strain genomes for metagenomic binning, comparative biology and taxonomic classification.</title>
        <authorList>
            <person name="Goeker M."/>
        </authorList>
    </citation>
    <scope>NUCLEOTIDE SEQUENCE [LARGE SCALE GENOMIC DNA]</scope>
    <source>
        <strain evidence="3 5">DSM 101483</strain>
    </source>
</reference>
<keyword evidence="1" id="KW-0732">Signal</keyword>
<evidence type="ECO:0000256" key="1">
    <source>
        <dbReference type="SAM" id="SignalP"/>
    </source>
</evidence>
<dbReference type="KEGG" id="dej:AWY79_00005"/>